<dbReference type="EMBL" id="PQVG01000002">
    <property type="protein sequence ID" value="POY40608.1"/>
    <property type="molecule type" value="Genomic_DNA"/>
</dbReference>
<evidence type="ECO:0000313" key="1">
    <source>
        <dbReference type="EMBL" id="POY40608.1"/>
    </source>
</evidence>
<protein>
    <recommendedName>
        <fullName evidence="3">PsbP C-terminal domain-containing protein</fullName>
    </recommendedName>
</protein>
<dbReference type="AlphaFoldDB" id="A0A2S5ADH9"/>
<reference evidence="1 2" key="1">
    <citation type="submission" date="2018-01" db="EMBL/GenBank/DDBJ databases">
        <authorList>
            <person name="Gaut B.S."/>
            <person name="Morton B.R."/>
            <person name="Clegg M.T."/>
            <person name="Duvall M.R."/>
        </authorList>
    </citation>
    <scope>NUCLEOTIDE SEQUENCE [LARGE SCALE GENOMIC DNA]</scope>
    <source>
        <strain evidence="1 2">HR-AY</strain>
    </source>
</reference>
<sequence>MNKTIFILTIGILTMLTSCGKSDPNKTVDEGKVEKNTYTSAEIGWTIEIPKGWTVIDKEKKQAANEKGLKAIEETIESKVDYSGLKNLIGFQKNQFNIFQSTSEPFELEYEGEWEENNSKLKEILFATYKNQGIKADSSATSIEKIDGLDFYTFSFTIYSPKGAVILKQLLYSRLINGYAFSANLNYNNDKDRDELLRVFRNSKFKIK</sequence>
<name>A0A2S5ADH9_9FLAO</name>
<proteinExistence type="predicted"/>
<comment type="caution">
    <text evidence="1">The sequence shown here is derived from an EMBL/GenBank/DDBJ whole genome shotgun (WGS) entry which is preliminary data.</text>
</comment>
<accession>A0A2S5ADH9</accession>
<keyword evidence="2" id="KW-1185">Reference proteome</keyword>
<evidence type="ECO:0000313" key="2">
    <source>
        <dbReference type="Proteomes" id="UP000237310"/>
    </source>
</evidence>
<organism evidence="1 2">
    <name type="scientific">Flavobacterium alvei</name>
    <dbReference type="NCBI Taxonomy" id="2080416"/>
    <lineage>
        <taxon>Bacteria</taxon>
        <taxon>Pseudomonadati</taxon>
        <taxon>Bacteroidota</taxon>
        <taxon>Flavobacteriia</taxon>
        <taxon>Flavobacteriales</taxon>
        <taxon>Flavobacteriaceae</taxon>
        <taxon>Flavobacterium</taxon>
    </lineage>
</organism>
<dbReference type="OrthoDB" id="760490at2"/>
<dbReference type="RefSeq" id="WP_133158844.1">
    <property type="nucleotide sequence ID" value="NZ_PQVG01000002.1"/>
</dbReference>
<evidence type="ECO:0008006" key="3">
    <source>
        <dbReference type="Google" id="ProtNLM"/>
    </source>
</evidence>
<dbReference type="Proteomes" id="UP000237310">
    <property type="component" value="Unassembled WGS sequence"/>
</dbReference>
<gene>
    <name evidence="1" type="ORF">C3L50_03685</name>
</gene>
<dbReference type="PROSITE" id="PS51257">
    <property type="entry name" value="PROKAR_LIPOPROTEIN"/>
    <property type="match status" value="1"/>
</dbReference>